<dbReference type="KEGG" id="elk:111162198"/>
<gene>
    <name evidence="3" type="primary">LOC111162198</name>
</gene>
<dbReference type="Proteomes" id="UP000248482">
    <property type="component" value="Unplaced"/>
</dbReference>
<feature type="compositionally biased region" description="Basic and acidic residues" evidence="1">
    <location>
        <begin position="8"/>
        <end position="25"/>
    </location>
</feature>
<reference evidence="3" key="1">
    <citation type="submission" date="2025-08" db="UniProtKB">
        <authorList>
            <consortium name="RefSeq"/>
        </authorList>
    </citation>
    <scope>IDENTIFICATION</scope>
    <source>
        <tissue evidence="3">Blood</tissue>
    </source>
</reference>
<organism evidence="2 3">
    <name type="scientific">Enhydra lutris kenyoni</name>
    <name type="common">northern sea otter</name>
    <dbReference type="NCBI Taxonomy" id="391180"/>
    <lineage>
        <taxon>Eukaryota</taxon>
        <taxon>Metazoa</taxon>
        <taxon>Chordata</taxon>
        <taxon>Craniata</taxon>
        <taxon>Vertebrata</taxon>
        <taxon>Euteleostomi</taxon>
        <taxon>Mammalia</taxon>
        <taxon>Eutheria</taxon>
        <taxon>Laurasiatheria</taxon>
        <taxon>Carnivora</taxon>
        <taxon>Caniformia</taxon>
        <taxon>Musteloidea</taxon>
        <taxon>Mustelidae</taxon>
        <taxon>Lutrinae</taxon>
        <taxon>Enhydra</taxon>
    </lineage>
</organism>
<accession>A0A2Y9L7Y0</accession>
<sequence>MTAPRTPTEAKKKEPKNPSEKKKDLPSPCELQRGQRGEITAQVAGEGPKAKTILPPKASGPKMVPAPLARKTDGPKGPGSLTKTTSSKVSRKKTEAKS</sequence>
<proteinExistence type="predicted"/>
<dbReference type="RefSeq" id="XP_022382136.1">
    <property type="nucleotide sequence ID" value="XM_022526428.1"/>
</dbReference>
<feature type="region of interest" description="Disordered" evidence="1">
    <location>
        <begin position="1"/>
        <end position="98"/>
    </location>
</feature>
<evidence type="ECO:0000313" key="3">
    <source>
        <dbReference type="RefSeq" id="XP_022382136.1"/>
    </source>
</evidence>
<dbReference type="GeneID" id="111162198"/>
<name>A0A2Y9L7Y0_ENHLU</name>
<dbReference type="AlphaFoldDB" id="A0A2Y9L7Y0"/>
<evidence type="ECO:0000256" key="1">
    <source>
        <dbReference type="SAM" id="MobiDB-lite"/>
    </source>
</evidence>
<protein>
    <submittedName>
        <fullName evidence="3">Histone H1oo-like</fullName>
    </submittedName>
</protein>
<keyword evidence="2" id="KW-1185">Reference proteome</keyword>
<evidence type="ECO:0000313" key="2">
    <source>
        <dbReference type="Proteomes" id="UP000248482"/>
    </source>
</evidence>